<reference evidence="2 3" key="1">
    <citation type="submission" date="2019-01" db="EMBL/GenBank/DDBJ databases">
        <title>Sequencing of cultivated peanut Arachis hypogaea provides insights into genome evolution and oil improvement.</title>
        <authorList>
            <person name="Chen X."/>
        </authorList>
    </citation>
    <scope>NUCLEOTIDE SEQUENCE [LARGE SCALE GENOMIC DNA]</scope>
    <source>
        <strain evidence="3">cv. Fuhuasheng</strain>
        <tissue evidence="2">Leaves</tissue>
    </source>
</reference>
<organism evidence="2 3">
    <name type="scientific">Arachis hypogaea</name>
    <name type="common">Peanut</name>
    <dbReference type="NCBI Taxonomy" id="3818"/>
    <lineage>
        <taxon>Eukaryota</taxon>
        <taxon>Viridiplantae</taxon>
        <taxon>Streptophyta</taxon>
        <taxon>Embryophyta</taxon>
        <taxon>Tracheophyta</taxon>
        <taxon>Spermatophyta</taxon>
        <taxon>Magnoliopsida</taxon>
        <taxon>eudicotyledons</taxon>
        <taxon>Gunneridae</taxon>
        <taxon>Pentapetalae</taxon>
        <taxon>rosids</taxon>
        <taxon>fabids</taxon>
        <taxon>Fabales</taxon>
        <taxon>Fabaceae</taxon>
        <taxon>Papilionoideae</taxon>
        <taxon>50 kb inversion clade</taxon>
        <taxon>dalbergioids sensu lato</taxon>
        <taxon>Dalbergieae</taxon>
        <taxon>Pterocarpus clade</taxon>
        <taxon>Arachis</taxon>
    </lineage>
</organism>
<comment type="caution">
    <text evidence="2">The sequence shown here is derived from an EMBL/GenBank/DDBJ whole genome shotgun (WGS) entry which is preliminary data.</text>
</comment>
<dbReference type="EMBL" id="SDMP01000006">
    <property type="protein sequence ID" value="RYR53121.1"/>
    <property type="molecule type" value="Genomic_DNA"/>
</dbReference>
<feature type="domain" description="Transposase-associated" evidence="1">
    <location>
        <begin position="55"/>
        <end position="127"/>
    </location>
</feature>
<proteinExistence type="predicted"/>
<dbReference type="AlphaFoldDB" id="A0A445CQA2"/>
<gene>
    <name evidence="2" type="ORF">Ahy_A06g028061</name>
</gene>
<dbReference type="InterPro" id="IPR029480">
    <property type="entry name" value="Transpos_assoc"/>
</dbReference>
<evidence type="ECO:0000313" key="3">
    <source>
        <dbReference type="Proteomes" id="UP000289738"/>
    </source>
</evidence>
<protein>
    <recommendedName>
        <fullName evidence="1">Transposase-associated domain-containing protein</fullName>
    </recommendedName>
</protein>
<dbReference type="Pfam" id="PF13963">
    <property type="entry name" value="Transpos_assoc"/>
    <property type="match status" value="1"/>
</dbReference>
<keyword evidence="3" id="KW-1185">Reference proteome</keyword>
<name>A0A445CQA2_ARAHY</name>
<dbReference type="Proteomes" id="UP000289738">
    <property type="component" value="Chromosome A06"/>
</dbReference>
<evidence type="ECO:0000259" key="1">
    <source>
        <dbReference type="Pfam" id="PF13963"/>
    </source>
</evidence>
<sequence>MSVKSSASSQAICPCVIVGSLLSFGPAVHCRLQETPLSFVSLVIELGREEYDIDKSWISKARVGAEYRNGLTRFLDFSFANASSDGMIRCPCPKCGFRLLQNREDAFDHLVINPFPSSYTFWIHHGERRGVESSGDEQEDQSEQNF</sequence>
<accession>A0A445CQA2</accession>
<evidence type="ECO:0000313" key="2">
    <source>
        <dbReference type="EMBL" id="RYR53121.1"/>
    </source>
</evidence>